<evidence type="ECO:0000313" key="3">
    <source>
        <dbReference type="Proteomes" id="UP001558652"/>
    </source>
</evidence>
<name>A0ABD0Y4C8_9HEMI</name>
<protein>
    <recommendedName>
        <fullName evidence="1">N-acetyltransferase domain-containing protein</fullName>
    </recommendedName>
</protein>
<dbReference type="EMBL" id="JBFDAA010000014">
    <property type="protein sequence ID" value="KAL1122281.1"/>
    <property type="molecule type" value="Genomic_DNA"/>
</dbReference>
<dbReference type="InterPro" id="IPR000182">
    <property type="entry name" value="GNAT_dom"/>
</dbReference>
<proteinExistence type="predicted"/>
<dbReference type="Pfam" id="PF08445">
    <property type="entry name" value="FR47"/>
    <property type="match status" value="1"/>
</dbReference>
<dbReference type="Gene3D" id="3.40.630.30">
    <property type="match status" value="1"/>
</dbReference>
<evidence type="ECO:0000313" key="2">
    <source>
        <dbReference type="EMBL" id="KAL1122281.1"/>
    </source>
</evidence>
<feature type="domain" description="N-acetyltransferase" evidence="1">
    <location>
        <begin position="4"/>
        <end position="132"/>
    </location>
</feature>
<reference evidence="2 3" key="1">
    <citation type="submission" date="2024-07" db="EMBL/GenBank/DDBJ databases">
        <title>Chromosome-level genome assembly of the water stick insect Ranatra chinensis (Heteroptera: Nepidae).</title>
        <authorList>
            <person name="Liu X."/>
        </authorList>
    </citation>
    <scope>NUCLEOTIDE SEQUENCE [LARGE SCALE GENOMIC DNA]</scope>
    <source>
        <strain evidence="2">Cailab_2021Rc</strain>
        <tissue evidence="2">Muscle</tissue>
    </source>
</reference>
<dbReference type="AlphaFoldDB" id="A0ABD0Y4C8"/>
<dbReference type="InterPro" id="IPR016181">
    <property type="entry name" value="Acyl_CoA_acyltransferase"/>
</dbReference>
<keyword evidence="3" id="KW-1185">Reference proteome</keyword>
<dbReference type="Proteomes" id="UP001558652">
    <property type="component" value="Unassembled WGS sequence"/>
</dbReference>
<dbReference type="SUPFAM" id="SSF55729">
    <property type="entry name" value="Acyl-CoA N-acyltransferases (Nat)"/>
    <property type="match status" value="1"/>
</dbReference>
<evidence type="ECO:0000259" key="1">
    <source>
        <dbReference type="PROSITE" id="PS51186"/>
    </source>
</evidence>
<comment type="caution">
    <text evidence="2">The sequence shown here is derived from an EMBL/GenBank/DDBJ whole genome shotgun (WGS) entry which is preliminary data.</text>
</comment>
<dbReference type="PANTHER" id="PTHR20958">
    <property type="entry name" value="GLYCINE N-ACYLTRANSFERASE-LIKE PROTEIN"/>
    <property type="match status" value="1"/>
</dbReference>
<dbReference type="PROSITE" id="PS51186">
    <property type="entry name" value="GNAT"/>
    <property type="match status" value="1"/>
</dbReference>
<sequence>PDDVYISKLKPSDGQCINDVWPHRYPGSQKVIEDLIQHNGGYGVYSREGTGQLLSWGLNWFYGGLGIVQTAEGAQRRGYASAIVAQVSRYMAQEFGYHVHANIVWDNKPSLALFEKLGFRHVCTSYWISPPY</sequence>
<dbReference type="InterPro" id="IPR013653">
    <property type="entry name" value="GCN5-like_dom"/>
</dbReference>
<organism evidence="2 3">
    <name type="scientific">Ranatra chinensis</name>
    <dbReference type="NCBI Taxonomy" id="642074"/>
    <lineage>
        <taxon>Eukaryota</taxon>
        <taxon>Metazoa</taxon>
        <taxon>Ecdysozoa</taxon>
        <taxon>Arthropoda</taxon>
        <taxon>Hexapoda</taxon>
        <taxon>Insecta</taxon>
        <taxon>Pterygota</taxon>
        <taxon>Neoptera</taxon>
        <taxon>Paraneoptera</taxon>
        <taxon>Hemiptera</taxon>
        <taxon>Heteroptera</taxon>
        <taxon>Panheteroptera</taxon>
        <taxon>Nepomorpha</taxon>
        <taxon>Nepidae</taxon>
        <taxon>Ranatrinae</taxon>
        <taxon>Ranatra</taxon>
    </lineage>
</organism>
<dbReference type="InterPro" id="IPR053225">
    <property type="entry name" value="Acyl-CoA_N-acyltransferase"/>
</dbReference>
<accession>A0ABD0Y4C8</accession>
<feature type="non-terminal residue" evidence="2">
    <location>
        <position position="1"/>
    </location>
</feature>
<gene>
    <name evidence="2" type="ORF">AAG570_003686</name>
</gene>
<dbReference type="PANTHER" id="PTHR20958:SF6">
    <property type="entry name" value="GLYCINE N-ACYLTRANSFERASE-LIKE PROTEIN"/>
    <property type="match status" value="1"/>
</dbReference>